<dbReference type="InterPro" id="IPR036291">
    <property type="entry name" value="NAD(P)-bd_dom_sf"/>
</dbReference>
<dbReference type="Pfam" id="PF04321">
    <property type="entry name" value="RmlD_sub_bind"/>
    <property type="match status" value="1"/>
</dbReference>
<gene>
    <name evidence="2" type="ORF">B9J98_07120</name>
</gene>
<dbReference type="InterPro" id="IPR005913">
    <property type="entry name" value="dTDP_dehydrorham_reduct"/>
</dbReference>
<proteinExistence type="predicted"/>
<organism evidence="2 3">
    <name type="scientific">Candidatus Terraquivivens tikiterensis</name>
    <dbReference type="NCBI Taxonomy" id="1980982"/>
    <lineage>
        <taxon>Archaea</taxon>
        <taxon>Nitrososphaerota</taxon>
        <taxon>Candidatus Wolframiiraptoraceae</taxon>
        <taxon>Candidatus Terraquivivens</taxon>
    </lineage>
</organism>
<dbReference type="NCBIfam" id="TIGR01214">
    <property type="entry name" value="rmlD"/>
    <property type="match status" value="1"/>
</dbReference>
<evidence type="ECO:0000313" key="3">
    <source>
        <dbReference type="Proteomes" id="UP000244066"/>
    </source>
</evidence>
<dbReference type="Proteomes" id="UP000244066">
    <property type="component" value="Unassembled WGS sequence"/>
</dbReference>
<dbReference type="EMBL" id="NDWU01000022">
    <property type="protein sequence ID" value="PUA31221.1"/>
    <property type="molecule type" value="Genomic_DNA"/>
</dbReference>
<dbReference type="GO" id="GO:0048270">
    <property type="term" value="F:methionine adenosyltransferase regulator activity"/>
    <property type="evidence" value="ECO:0007669"/>
    <property type="project" value="TreeGrafter"/>
</dbReference>
<dbReference type="AlphaFoldDB" id="A0A2R7Y102"/>
<feature type="domain" description="RmlD-like substrate binding" evidence="1">
    <location>
        <begin position="9"/>
        <end position="296"/>
    </location>
</feature>
<name>A0A2R7Y102_9ARCH</name>
<dbReference type="GO" id="GO:0006556">
    <property type="term" value="P:S-adenosylmethionine biosynthetic process"/>
    <property type="evidence" value="ECO:0007669"/>
    <property type="project" value="TreeGrafter"/>
</dbReference>
<sequence>MEDQVVSLRLLVTGGSGLVGRQLCLEAVRMGHEVYAAEHEACVDFGIPVKLDLLDLSSIESAYEKSRPEVVIHAAALTDVDLCERHPELALRINSDATAQVAFQAKRRGAFLIYVSTDYVFDGTKGMYREVDEPNPVNAYGLSKLKGEVAVKEVAEEWCIVRLSTPYGFHSRKRTFPGYVMERLVRGERVRVAYDQFTSPTYVPNFCRMLLEVAERSVQGILHLSGRTRASRLDVAVRLADLLGLDKDLIEPVSLSELKLDARRPRDSSLDVSRAMQALKEKPMALDSGLSMFIRSFYGSKKGGDAV</sequence>
<dbReference type="InterPro" id="IPR029903">
    <property type="entry name" value="RmlD-like-bd"/>
</dbReference>
<dbReference type="Gene3D" id="3.40.50.720">
    <property type="entry name" value="NAD(P)-binding Rossmann-like Domain"/>
    <property type="match status" value="1"/>
</dbReference>
<comment type="caution">
    <text evidence="2">The sequence shown here is derived from an EMBL/GenBank/DDBJ whole genome shotgun (WGS) entry which is preliminary data.</text>
</comment>
<dbReference type="CDD" id="cd05254">
    <property type="entry name" value="dTDP_HR_like_SDR_e"/>
    <property type="match status" value="1"/>
</dbReference>
<dbReference type="PANTHER" id="PTHR10491">
    <property type="entry name" value="DTDP-4-DEHYDRORHAMNOSE REDUCTASE"/>
    <property type="match status" value="1"/>
</dbReference>
<reference evidence="2 3" key="1">
    <citation type="submission" date="2017-04" db="EMBL/GenBank/DDBJ databases">
        <title>Draft Aigarchaeota genome from a New Zealand hot spring.</title>
        <authorList>
            <person name="Reysenbach A.-L."/>
            <person name="Donaho J.A."/>
            <person name="Gerhart J."/>
            <person name="Kelley J.F."/>
            <person name="Kouba K."/>
            <person name="Podar M."/>
            <person name="Stott M."/>
        </authorList>
    </citation>
    <scope>NUCLEOTIDE SEQUENCE [LARGE SCALE GENOMIC DNA]</scope>
    <source>
        <strain evidence="2">NZ13_MG1</strain>
    </source>
</reference>
<dbReference type="GO" id="GO:0048269">
    <property type="term" value="C:methionine adenosyltransferase complex"/>
    <property type="evidence" value="ECO:0007669"/>
    <property type="project" value="TreeGrafter"/>
</dbReference>
<evidence type="ECO:0000313" key="2">
    <source>
        <dbReference type="EMBL" id="PUA31221.1"/>
    </source>
</evidence>
<accession>A0A2R7Y102</accession>
<dbReference type="PANTHER" id="PTHR10491:SF4">
    <property type="entry name" value="METHIONINE ADENOSYLTRANSFERASE 2 SUBUNIT BETA"/>
    <property type="match status" value="1"/>
</dbReference>
<protein>
    <submittedName>
        <fullName evidence="2">dTDP-4-dehydrorhamnose reductase</fullName>
    </submittedName>
</protein>
<dbReference type="SUPFAM" id="SSF51735">
    <property type="entry name" value="NAD(P)-binding Rossmann-fold domains"/>
    <property type="match status" value="1"/>
</dbReference>
<evidence type="ECO:0000259" key="1">
    <source>
        <dbReference type="Pfam" id="PF04321"/>
    </source>
</evidence>